<name>A0A7G9RPC4_9BURK</name>
<accession>A0A7G9RPC4</accession>
<evidence type="ECO:0000313" key="2">
    <source>
        <dbReference type="Proteomes" id="UP000515811"/>
    </source>
</evidence>
<gene>
    <name evidence="1" type="ORF">H9K76_00650</name>
</gene>
<dbReference type="KEGG" id="drg:H9K76_00650"/>
<reference evidence="1 2" key="1">
    <citation type="submission" date="2020-08" db="EMBL/GenBank/DDBJ databases">
        <title>Genome sequence of Diaphorobacter ruginosibacter DSM 27467T.</title>
        <authorList>
            <person name="Hyun D.-W."/>
            <person name="Bae J.-W."/>
        </authorList>
    </citation>
    <scope>NUCLEOTIDE SEQUENCE [LARGE SCALE GENOMIC DNA]</scope>
    <source>
        <strain evidence="1 2">DSM 27467</strain>
    </source>
</reference>
<protein>
    <submittedName>
        <fullName evidence="1">Uncharacterized protein</fullName>
    </submittedName>
</protein>
<keyword evidence="2" id="KW-1185">Reference proteome</keyword>
<dbReference type="Proteomes" id="UP000515811">
    <property type="component" value="Chromosome"/>
</dbReference>
<evidence type="ECO:0000313" key="1">
    <source>
        <dbReference type="EMBL" id="QNN57449.1"/>
    </source>
</evidence>
<dbReference type="EMBL" id="CP060714">
    <property type="protein sequence ID" value="QNN57449.1"/>
    <property type="molecule type" value="Genomic_DNA"/>
</dbReference>
<dbReference type="RefSeq" id="WP_187597702.1">
    <property type="nucleotide sequence ID" value="NZ_CP060714.1"/>
</dbReference>
<dbReference type="AlphaFoldDB" id="A0A7G9RPC4"/>
<proteinExistence type="predicted"/>
<sequence>MSENDRLAIAAHLHVLLRRHTGRVTDTEWMAANPEYALAIITFARTHAQSHSVPELPEWAARLEAAWLEEPETRQRVPLAQRAGDMLRQRLEERKYVGRLR</sequence>
<organism evidence="1 2">
    <name type="scientific">Diaphorobacter ruginosibacter</name>
    <dbReference type="NCBI Taxonomy" id="1715720"/>
    <lineage>
        <taxon>Bacteria</taxon>
        <taxon>Pseudomonadati</taxon>
        <taxon>Pseudomonadota</taxon>
        <taxon>Betaproteobacteria</taxon>
        <taxon>Burkholderiales</taxon>
        <taxon>Comamonadaceae</taxon>
        <taxon>Diaphorobacter</taxon>
    </lineage>
</organism>